<dbReference type="AlphaFoldDB" id="A0A379DGX9"/>
<dbReference type="InterPro" id="IPR009061">
    <property type="entry name" value="DNA-bd_dom_put_sf"/>
</dbReference>
<name>A0A379DGX9_9PORP</name>
<evidence type="ECO:0000256" key="1">
    <source>
        <dbReference type="ARBA" id="ARBA00023125"/>
    </source>
</evidence>
<dbReference type="EMBL" id="UGTI01000001">
    <property type="protein sequence ID" value="SUB77402.1"/>
    <property type="molecule type" value="Genomic_DNA"/>
</dbReference>
<dbReference type="PANTHER" id="PTHR30204">
    <property type="entry name" value="REDOX-CYCLING DRUG-SENSING TRANSCRIPTIONAL ACTIVATOR SOXR"/>
    <property type="match status" value="1"/>
</dbReference>
<dbReference type="PROSITE" id="PS50937">
    <property type="entry name" value="HTH_MERR_2"/>
    <property type="match status" value="1"/>
</dbReference>
<evidence type="ECO:0000313" key="3">
    <source>
        <dbReference type="EMBL" id="SUB77402.1"/>
    </source>
</evidence>
<dbReference type="Gene3D" id="1.10.1660.10">
    <property type="match status" value="1"/>
</dbReference>
<dbReference type="SMART" id="SM00422">
    <property type="entry name" value="HTH_MERR"/>
    <property type="match status" value="1"/>
</dbReference>
<organism evidence="3 4">
    <name type="scientific">Porphyromonas macacae</name>
    <dbReference type="NCBI Taxonomy" id="28115"/>
    <lineage>
        <taxon>Bacteria</taxon>
        <taxon>Pseudomonadati</taxon>
        <taxon>Bacteroidota</taxon>
        <taxon>Bacteroidia</taxon>
        <taxon>Bacteroidales</taxon>
        <taxon>Porphyromonadaceae</taxon>
        <taxon>Porphyromonas</taxon>
    </lineage>
</organism>
<dbReference type="InterPro" id="IPR047057">
    <property type="entry name" value="MerR_fam"/>
</dbReference>
<reference evidence="3 4" key="1">
    <citation type="submission" date="2018-06" db="EMBL/GenBank/DDBJ databases">
        <authorList>
            <consortium name="Pathogen Informatics"/>
            <person name="Doyle S."/>
        </authorList>
    </citation>
    <scope>NUCLEOTIDE SEQUENCE [LARGE SCALE GENOMIC DNA]</scope>
    <source>
        <strain evidence="3 4">NCTC13100</strain>
    </source>
</reference>
<evidence type="ECO:0000313" key="4">
    <source>
        <dbReference type="Proteomes" id="UP000254263"/>
    </source>
</evidence>
<dbReference type="SUPFAM" id="SSF46955">
    <property type="entry name" value="Putative DNA-binding domain"/>
    <property type="match status" value="1"/>
</dbReference>
<sequence>MLFGCFANKYKKGNPENIYFPAYEPATPANWLYLYLCEPERVMDKLFYSIGEVSRMLGVERSTLRYWEQEFSIIKPHTSKKGTRQYTPSDIKKLRTVQHLLRERGLSIDGAKRSLKHNPDAEVRRVDVLERLEKVRKELMAIRTTLEMIENEANGHGEQG</sequence>
<feature type="domain" description="HTH merR-type" evidence="2">
    <location>
        <begin position="47"/>
        <end position="117"/>
    </location>
</feature>
<keyword evidence="1" id="KW-0238">DNA-binding</keyword>
<gene>
    <name evidence="3" type="primary">zntR</name>
    <name evidence="3" type="ORF">NCTC13100_00526</name>
</gene>
<dbReference type="Proteomes" id="UP000254263">
    <property type="component" value="Unassembled WGS sequence"/>
</dbReference>
<protein>
    <submittedName>
        <fullName evidence="3">Zn(II)-responsive regulator of zntA</fullName>
    </submittedName>
</protein>
<dbReference type="Pfam" id="PF13411">
    <property type="entry name" value="MerR_1"/>
    <property type="match status" value="1"/>
</dbReference>
<dbReference type="GO" id="GO:0003700">
    <property type="term" value="F:DNA-binding transcription factor activity"/>
    <property type="evidence" value="ECO:0007669"/>
    <property type="project" value="InterPro"/>
</dbReference>
<accession>A0A379DGX9</accession>
<dbReference type="InterPro" id="IPR000551">
    <property type="entry name" value="MerR-type_HTH_dom"/>
</dbReference>
<proteinExistence type="predicted"/>
<dbReference type="PANTHER" id="PTHR30204:SF15">
    <property type="entry name" value="BLL5018 PROTEIN"/>
    <property type="match status" value="1"/>
</dbReference>
<dbReference type="GO" id="GO:0003677">
    <property type="term" value="F:DNA binding"/>
    <property type="evidence" value="ECO:0007669"/>
    <property type="project" value="UniProtKB-KW"/>
</dbReference>
<dbReference type="CDD" id="cd04765">
    <property type="entry name" value="HTH_MlrA-like_sg2"/>
    <property type="match status" value="1"/>
</dbReference>
<evidence type="ECO:0000259" key="2">
    <source>
        <dbReference type="PROSITE" id="PS50937"/>
    </source>
</evidence>